<name>A0A3S5YCB2_RHOH1</name>
<dbReference type="Gene3D" id="3.90.920.10">
    <property type="entry name" value="DNA primase, PRIM domain"/>
    <property type="match status" value="1"/>
</dbReference>
<proteinExistence type="predicted"/>
<reference evidence="3" key="1">
    <citation type="journal article" date="2010" name="PLoS Genet.">
        <title>The genome of a pathogenic rhodococcus: cooptive virulence underpinned by key gene acquisitions.</title>
        <authorList>
            <person name="Letek M."/>
            <person name="Gonzalez P."/>
            <person name="Macarthur I."/>
            <person name="Rodriguez H."/>
            <person name="Freeman T.C."/>
            <person name="Valero-Rello A."/>
            <person name="Blanco M."/>
            <person name="Buckley T."/>
            <person name="Cherevach I."/>
            <person name="Fahey R."/>
            <person name="Hapeshi A."/>
            <person name="Holdstock J."/>
            <person name="Leadon D."/>
            <person name="Navas J."/>
            <person name="Ocampo A."/>
            <person name="Quail M.A."/>
            <person name="Sanders M."/>
            <person name="Scortti M.M."/>
            <person name="Prescott J.F."/>
            <person name="Fogarty U."/>
            <person name="Meijer W.G."/>
            <person name="Parkhill J."/>
            <person name="Bentley S.D."/>
            <person name="Vazquez-Boland J.A."/>
        </authorList>
    </citation>
    <scope>NUCLEOTIDE SEQUENCE [LARGE SCALE GENOMIC DNA]</scope>
    <source>
        <strain evidence="3 4">103S</strain>
    </source>
</reference>
<evidence type="ECO:0000256" key="1">
    <source>
        <dbReference type="SAM" id="MobiDB-lite"/>
    </source>
</evidence>
<dbReference type="PANTHER" id="PTHR42705:SF3">
    <property type="entry name" value="ATP-DEPENDENT DNA LIGASE"/>
    <property type="match status" value="1"/>
</dbReference>
<feature type="domain" description="DNA ligase D polymerase" evidence="2">
    <location>
        <begin position="38"/>
        <end position="293"/>
    </location>
</feature>
<dbReference type="AlphaFoldDB" id="A0A3S5YCB2"/>
<dbReference type="CDD" id="cd04865">
    <property type="entry name" value="LigD_Pol_like_2"/>
    <property type="match status" value="1"/>
</dbReference>
<gene>
    <name evidence="3" type="ordered locus">REQ_42490</name>
</gene>
<feature type="compositionally biased region" description="Basic and acidic residues" evidence="1">
    <location>
        <begin position="330"/>
        <end position="348"/>
    </location>
</feature>
<dbReference type="GeneID" id="57579874"/>
<dbReference type="KEGG" id="req:REQ_42490"/>
<dbReference type="Proteomes" id="UP001154400">
    <property type="component" value="Chromosome"/>
</dbReference>
<dbReference type="PANTHER" id="PTHR42705">
    <property type="entry name" value="BIFUNCTIONAL NON-HOMOLOGOUS END JOINING PROTEIN LIGD"/>
    <property type="match status" value="1"/>
</dbReference>
<accession>A0A3S5YCB2</accession>
<evidence type="ECO:0000313" key="4">
    <source>
        <dbReference type="Proteomes" id="UP000006892"/>
    </source>
</evidence>
<dbReference type="RefSeq" id="WP_013417340.1">
    <property type="nucleotide sequence ID" value="NC_014659.1"/>
</dbReference>
<dbReference type="InterPro" id="IPR014145">
    <property type="entry name" value="LigD_pol_dom"/>
</dbReference>
<evidence type="ECO:0000313" key="3">
    <source>
        <dbReference type="EMBL" id="CBH50216.1"/>
    </source>
</evidence>
<evidence type="ECO:0000259" key="2">
    <source>
        <dbReference type="Pfam" id="PF21686"/>
    </source>
</evidence>
<feature type="region of interest" description="Disordered" evidence="1">
    <location>
        <begin position="317"/>
        <end position="348"/>
    </location>
</feature>
<dbReference type="InterPro" id="IPR052171">
    <property type="entry name" value="NHEJ_LigD"/>
</dbReference>
<protein>
    <recommendedName>
        <fullName evidence="2">DNA ligase D polymerase domain-containing protein</fullName>
    </recommendedName>
</protein>
<dbReference type="Pfam" id="PF21686">
    <property type="entry name" value="LigD_Prim-Pol"/>
    <property type="match status" value="1"/>
</dbReference>
<organism evidence="3">
    <name type="scientific">Rhodococcus hoagii (strain 103S)</name>
    <name type="common">Rhodococcus equi</name>
    <dbReference type="NCBI Taxonomy" id="685727"/>
    <lineage>
        <taxon>Bacteria</taxon>
        <taxon>Bacillati</taxon>
        <taxon>Actinomycetota</taxon>
        <taxon>Actinomycetes</taxon>
        <taxon>Mycobacteriales</taxon>
        <taxon>Nocardiaceae</taxon>
        <taxon>Prescottella</taxon>
    </lineage>
</organism>
<sequence>MAATKRSPAEELDVDGVAVRLSNPDKIYYPRLGPEGGTKRHLVEYYLKVATGGELLRALHDRPTHLQRYPDGVEGEEIYQKRVPAKRPEHVASCEVTFPSKRTADVLRVRGAADIVWAANLGTVTFHPWAVRCPDVEHPDELRIDFDPQPGTDFDDARRVALDVMQPLLDELGLIGFPKTSGGRGLHVYIRIEPRWDFVEVRRAGIALCREIERRSGDRATTNWWKEERGKRIFLDFNQNARDKTIASAYSARNTPIATVSTPVTWEELASVEPDDFTIATVPALLAGRGDPMATLDDVAHSLDVLLEMAERDAAAGLGDLPYPPNHPKMPGEPKRVQPSRDRDRKED</sequence>
<dbReference type="EMBL" id="FN563149">
    <property type="protein sequence ID" value="CBH50216.1"/>
    <property type="molecule type" value="Genomic_DNA"/>
</dbReference>